<evidence type="ECO:0000256" key="6">
    <source>
        <dbReference type="SAM" id="MobiDB-lite"/>
    </source>
</evidence>
<dbReference type="Pfam" id="PF00472">
    <property type="entry name" value="RF-1"/>
    <property type="match status" value="1"/>
</dbReference>
<dbReference type="HAMAP" id="MF_00094">
    <property type="entry name" value="Rel_fac_2"/>
    <property type="match status" value="1"/>
</dbReference>
<keyword evidence="2 4" id="KW-0488">Methylation</keyword>
<evidence type="ECO:0000256" key="1">
    <source>
        <dbReference type="ARBA" id="ARBA00010835"/>
    </source>
</evidence>
<evidence type="ECO:0000256" key="2">
    <source>
        <dbReference type="ARBA" id="ARBA00022481"/>
    </source>
</evidence>
<comment type="function">
    <text evidence="4">Peptide chain release factor 2 directs the termination of translation in response to the peptide chain termination codons UGA and UAA.</text>
</comment>
<accession>A0A956SC64</accession>
<gene>
    <name evidence="4 8" type="primary">prfB</name>
    <name evidence="8" type="ORF">KDA27_04375</name>
</gene>
<organism evidence="8 9">
    <name type="scientific">Eiseniibacteriota bacterium</name>
    <dbReference type="NCBI Taxonomy" id="2212470"/>
    <lineage>
        <taxon>Bacteria</taxon>
        <taxon>Candidatus Eiseniibacteriota</taxon>
    </lineage>
</organism>
<dbReference type="NCBIfam" id="TIGR00020">
    <property type="entry name" value="prfB"/>
    <property type="match status" value="1"/>
</dbReference>
<dbReference type="PROSITE" id="PS00745">
    <property type="entry name" value="RF_PROK_I"/>
    <property type="match status" value="1"/>
</dbReference>
<dbReference type="InterPro" id="IPR000352">
    <property type="entry name" value="Pep_chain_release_fac_I"/>
</dbReference>
<dbReference type="Gene3D" id="3.30.70.1660">
    <property type="match status" value="1"/>
</dbReference>
<feature type="modified residue" description="N5-methylglutamine" evidence="4">
    <location>
        <position position="227"/>
    </location>
</feature>
<evidence type="ECO:0000313" key="8">
    <source>
        <dbReference type="EMBL" id="MCA9755016.1"/>
    </source>
</evidence>
<evidence type="ECO:0000256" key="3">
    <source>
        <dbReference type="ARBA" id="ARBA00022917"/>
    </source>
</evidence>
<evidence type="ECO:0000256" key="5">
    <source>
        <dbReference type="NCBIfam" id="TIGR00020"/>
    </source>
</evidence>
<comment type="similarity">
    <text evidence="1 4">Belongs to the prokaryotic/mitochondrial release factor family.</text>
</comment>
<dbReference type="Gene3D" id="3.30.160.20">
    <property type="match status" value="1"/>
</dbReference>
<comment type="PTM">
    <text evidence="4">Methylated by PrmC. Methylation increases the termination efficiency of RF2.</text>
</comment>
<proteinExistence type="inferred from homology"/>
<dbReference type="FunFam" id="3.30.160.20:FF:000004">
    <property type="entry name" value="Peptide chain release factor 1"/>
    <property type="match status" value="1"/>
</dbReference>
<dbReference type="InterPro" id="IPR005139">
    <property type="entry name" value="PCRF"/>
</dbReference>
<dbReference type="EMBL" id="JAGQHS010000014">
    <property type="protein sequence ID" value="MCA9755016.1"/>
    <property type="molecule type" value="Genomic_DNA"/>
</dbReference>
<dbReference type="InterPro" id="IPR045853">
    <property type="entry name" value="Pep_chain_release_fac_I_sf"/>
</dbReference>
<evidence type="ECO:0000259" key="7">
    <source>
        <dbReference type="PROSITE" id="PS00745"/>
    </source>
</evidence>
<sequence>MFDLPKKKSEIDKGEEKMAAPGFWDKPQEARELLRSVTFMKKEVERFEALESERDDLTVLLEFAEEDASVEAEVRTALDKFLKDLDAFELTTLLDGEHDPNNAVLTIHPGAGGTESQDWAEMLFRMYLRWVEQNGMTANILDYQPGEEAGIKDATIEVEGDFAYGYLKAESGVHRCVRISPYDAQKRRHTSFASVFVLPQVEEFTDVEIKDEDLRIDTYRASGAGGQHVNKTESAVRITHLATNIVVQSQAERSQLRNREFAMKILRARLWAHYREEEEKKLGHLTGSKKEIAWGSQIRSYVFHPYTMVKDHRTNEETGDIQAVMDGDIAKFIDAYLRQPRD</sequence>
<dbReference type="SUPFAM" id="SSF75620">
    <property type="entry name" value="Release factor"/>
    <property type="match status" value="1"/>
</dbReference>
<protein>
    <recommendedName>
        <fullName evidence="4 5">Peptide chain release factor 2</fullName>
        <shortName evidence="4">RF-2</shortName>
    </recommendedName>
</protein>
<dbReference type="AlphaFoldDB" id="A0A956SC64"/>
<dbReference type="PANTHER" id="PTHR43116:SF3">
    <property type="entry name" value="CLASS I PEPTIDE CHAIN RELEASE FACTOR"/>
    <property type="match status" value="1"/>
</dbReference>
<dbReference type="Gene3D" id="1.20.58.410">
    <property type="entry name" value="Release factor"/>
    <property type="match status" value="1"/>
</dbReference>
<evidence type="ECO:0000256" key="4">
    <source>
        <dbReference type="HAMAP-Rule" id="MF_00094"/>
    </source>
</evidence>
<feature type="region of interest" description="Disordered" evidence="6">
    <location>
        <begin position="1"/>
        <end position="24"/>
    </location>
</feature>
<keyword evidence="4" id="KW-0963">Cytoplasm</keyword>
<dbReference type="Proteomes" id="UP000739538">
    <property type="component" value="Unassembled WGS sequence"/>
</dbReference>
<dbReference type="Pfam" id="PF03462">
    <property type="entry name" value="PCRF"/>
    <property type="match status" value="1"/>
</dbReference>
<keyword evidence="3 4" id="KW-0648">Protein biosynthesis</keyword>
<name>A0A956SC64_UNCEI</name>
<reference evidence="8" key="2">
    <citation type="journal article" date="2021" name="Microbiome">
        <title>Successional dynamics and alternative stable states in a saline activated sludge microbial community over 9 years.</title>
        <authorList>
            <person name="Wang Y."/>
            <person name="Ye J."/>
            <person name="Ju F."/>
            <person name="Liu L."/>
            <person name="Boyd J.A."/>
            <person name="Deng Y."/>
            <person name="Parks D.H."/>
            <person name="Jiang X."/>
            <person name="Yin X."/>
            <person name="Woodcroft B.J."/>
            <person name="Tyson G.W."/>
            <person name="Hugenholtz P."/>
            <person name="Polz M.F."/>
            <person name="Zhang T."/>
        </authorList>
    </citation>
    <scope>NUCLEOTIDE SEQUENCE</scope>
    <source>
        <strain evidence="8">HKST-UBA02</strain>
    </source>
</reference>
<dbReference type="InterPro" id="IPR004374">
    <property type="entry name" value="PrfB"/>
</dbReference>
<feature type="domain" description="Prokaryotic-type class I peptide chain release factors" evidence="7">
    <location>
        <begin position="220"/>
        <end position="236"/>
    </location>
</feature>
<comment type="subcellular location">
    <subcellularLocation>
        <location evidence="4">Cytoplasm</location>
    </subcellularLocation>
</comment>
<reference evidence="8" key="1">
    <citation type="submission" date="2020-04" db="EMBL/GenBank/DDBJ databases">
        <authorList>
            <person name="Zhang T."/>
        </authorList>
    </citation>
    <scope>NUCLEOTIDE SEQUENCE</scope>
    <source>
        <strain evidence="8">HKST-UBA02</strain>
    </source>
</reference>
<dbReference type="SMART" id="SM00937">
    <property type="entry name" value="PCRF"/>
    <property type="match status" value="1"/>
</dbReference>
<comment type="caution">
    <text evidence="8">The sequence shown here is derived from an EMBL/GenBank/DDBJ whole genome shotgun (WGS) entry which is preliminary data.</text>
</comment>
<dbReference type="GO" id="GO:0005737">
    <property type="term" value="C:cytoplasm"/>
    <property type="evidence" value="ECO:0007669"/>
    <property type="project" value="UniProtKB-SubCell"/>
</dbReference>
<dbReference type="GO" id="GO:0016149">
    <property type="term" value="F:translation release factor activity, codon specific"/>
    <property type="evidence" value="ECO:0007669"/>
    <property type="project" value="UniProtKB-UniRule"/>
</dbReference>
<evidence type="ECO:0000313" key="9">
    <source>
        <dbReference type="Proteomes" id="UP000739538"/>
    </source>
</evidence>
<dbReference type="PANTHER" id="PTHR43116">
    <property type="entry name" value="PEPTIDE CHAIN RELEASE FACTOR 2"/>
    <property type="match status" value="1"/>
</dbReference>
<feature type="compositionally biased region" description="Basic and acidic residues" evidence="6">
    <location>
        <begin position="1"/>
        <end position="18"/>
    </location>
</feature>